<keyword evidence="3" id="KW-1185">Reference proteome</keyword>
<dbReference type="Gramene" id="fgenesh1_pg.C_scaffold_8002162">
    <property type="protein sequence ID" value="fgenesh1_pg.C_scaffold_8002162"/>
    <property type="gene ID" value="fgenesh1_pg.C_scaffold_8002162"/>
</dbReference>
<feature type="domain" description="ABC transporter A family member 2/9/11 C-terminal" evidence="1">
    <location>
        <begin position="57"/>
        <end position="111"/>
    </location>
</feature>
<evidence type="ECO:0000313" key="2">
    <source>
        <dbReference type="EMBL" id="EFH42709.1"/>
    </source>
</evidence>
<evidence type="ECO:0000313" key="3">
    <source>
        <dbReference type="Proteomes" id="UP000008694"/>
    </source>
</evidence>
<dbReference type="AlphaFoldDB" id="D7MKL9"/>
<dbReference type="Pfam" id="PF25158">
    <property type="entry name" value="ABCA11_C"/>
    <property type="match status" value="1"/>
</dbReference>
<proteinExistence type="predicted"/>
<organism evidence="3">
    <name type="scientific">Arabidopsis lyrata subsp. lyrata</name>
    <name type="common">Lyre-leaved rock-cress</name>
    <dbReference type="NCBI Taxonomy" id="81972"/>
    <lineage>
        <taxon>Eukaryota</taxon>
        <taxon>Viridiplantae</taxon>
        <taxon>Streptophyta</taxon>
        <taxon>Embryophyta</taxon>
        <taxon>Tracheophyta</taxon>
        <taxon>Spermatophyta</taxon>
        <taxon>Magnoliopsida</taxon>
        <taxon>eudicotyledons</taxon>
        <taxon>Gunneridae</taxon>
        <taxon>Pentapetalae</taxon>
        <taxon>rosids</taxon>
        <taxon>malvids</taxon>
        <taxon>Brassicales</taxon>
        <taxon>Brassicaceae</taxon>
        <taxon>Camelineae</taxon>
        <taxon>Arabidopsis</taxon>
    </lineage>
</organism>
<dbReference type="EMBL" id="GL348720">
    <property type="protein sequence ID" value="EFH42709.1"/>
    <property type="molecule type" value="Genomic_DNA"/>
</dbReference>
<protein>
    <recommendedName>
        <fullName evidence="1">ABC transporter A family member 2/9/11 C-terminal domain-containing protein</fullName>
    </recommendedName>
</protein>
<gene>
    <name evidence="2" type="ORF">ARALYDRAFT_358375</name>
</gene>
<name>D7MKL9_ARALL</name>
<dbReference type="STRING" id="81972.D7MKL9"/>
<reference evidence="3" key="1">
    <citation type="journal article" date="2011" name="Nat. Genet.">
        <title>The Arabidopsis lyrata genome sequence and the basis of rapid genome size change.</title>
        <authorList>
            <person name="Hu T.T."/>
            <person name="Pattyn P."/>
            <person name="Bakker E.G."/>
            <person name="Cao J."/>
            <person name="Cheng J.-F."/>
            <person name="Clark R.M."/>
            <person name="Fahlgren N."/>
            <person name="Fawcett J.A."/>
            <person name="Grimwood J."/>
            <person name="Gundlach H."/>
            <person name="Haberer G."/>
            <person name="Hollister J.D."/>
            <person name="Ossowski S."/>
            <person name="Ottilar R.P."/>
            <person name="Salamov A.A."/>
            <person name="Schneeberger K."/>
            <person name="Spannagl M."/>
            <person name="Wang X."/>
            <person name="Yang L."/>
            <person name="Nasrallah M.E."/>
            <person name="Bergelson J."/>
            <person name="Carrington J.C."/>
            <person name="Gaut B.S."/>
            <person name="Schmutz J."/>
            <person name="Mayer K.F.X."/>
            <person name="Van de Peer Y."/>
            <person name="Grigoriev I.V."/>
            <person name="Nordborg M."/>
            <person name="Weigel D."/>
            <person name="Guo Y.-L."/>
        </authorList>
    </citation>
    <scope>NUCLEOTIDE SEQUENCE [LARGE SCALE GENOMIC DNA]</scope>
    <source>
        <strain evidence="3">cv. MN47</strain>
    </source>
</reference>
<dbReference type="InterPro" id="IPR056788">
    <property type="entry name" value="ABCA2/9/11_C"/>
</dbReference>
<dbReference type="eggNOG" id="KOG0059">
    <property type="taxonomic scope" value="Eukaryota"/>
</dbReference>
<evidence type="ECO:0000259" key="1">
    <source>
        <dbReference type="Pfam" id="PF25158"/>
    </source>
</evidence>
<sequence>MYHLKVEPTEESKAFMTFVIPHDKEQLLTGFFGELQDRESEFGISDIQLGLATLEEVFLNIARRAELESATVEGTMVTLELESGIAVEIPVGARFVGIPGTENAENPRGIMVEVYWQQDGSGSMCISGHSPEMRIPENVSVIYEPSSQVLGHGQRRVRGIVIDYESNN</sequence>
<dbReference type="HOGENOM" id="CLU_1588703_0_0_1"/>
<accession>D7MKL9</accession>
<dbReference type="Proteomes" id="UP000008694">
    <property type="component" value="Unassembled WGS sequence"/>
</dbReference>